<evidence type="ECO:0000259" key="5">
    <source>
        <dbReference type="PROSITE" id="PS51635"/>
    </source>
</evidence>
<dbReference type="PANTHER" id="PTHR14226">
    <property type="entry name" value="NEUROPATHY TARGET ESTERASE/SWISS CHEESE D.MELANOGASTER"/>
    <property type="match status" value="1"/>
</dbReference>
<keyword evidence="2 4" id="KW-0442">Lipid degradation</keyword>
<dbReference type="InterPro" id="IPR016035">
    <property type="entry name" value="Acyl_Trfase/lysoPLipase"/>
</dbReference>
<evidence type="ECO:0000313" key="7">
    <source>
        <dbReference type="Proteomes" id="UP000738517"/>
    </source>
</evidence>
<keyword evidence="7" id="KW-1185">Reference proteome</keyword>
<evidence type="ECO:0000256" key="1">
    <source>
        <dbReference type="ARBA" id="ARBA00022801"/>
    </source>
</evidence>
<comment type="caution">
    <text evidence="4">Lacks conserved residue(s) required for the propagation of feature annotation.</text>
</comment>
<accession>A0ABW9YK89</accession>
<comment type="caution">
    <text evidence="6">The sequence shown here is derived from an EMBL/GenBank/DDBJ whole genome shotgun (WGS) entry which is preliminary data.</text>
</comment>
<dbReference type="Pfam" id="PF01734">
    <property type="entry name" value="Patatin"/>
    <property type="match status" value="1"/>
</dbReference>
<feature type="short sequence motif" description="GXSXG" evidence="4">
    <location>
        <begin position="57"/>
        <end position="61"/>
    </location>
</feature>
<feature type="active site" description="Nucleophile" evidence="4">
    <location>
        <position position="59"/>
    </location>
</feature>
<dbReference type="Gene3D" id="3.40.1090.10">
    <property type="entry name" value="Cytosolic phospholipase A2 catalytic domain"/>
    <property type="match status" value="2"/>
</dbReference>
<reference evidence="6 7" key="1">
    <citation type="journal article" date="2017" name="Int. J. Syst. Evol. Microbiol.">
        <title>Photobacterium alginatilyticum sp. nov., a marine bacterium isolated from bottom seawater.</title>
        <authorList>
            <person name="Wang X."/>
            <person name="Wang Y."/>
            <person name="Yang X."/>
            <person name="Sun H."/>
            <person name="Li B."/>
            <person name="Zhang X.H."/>
        </authorList>
    </citation>
    <scope>NUCLEOTIDE SEQUENCE [LARGE SCALE GENOMIC DNA]</scope>
    <source>
        <strain evidence="6 7">P03D4</strain>
    </source>
</reference>
<sequence length="329" mass="36814">MNNPPIRGEEFITISRSEMQKIGLVLSGGGGKGPYEIGVWRAMEQLGLAKDIVAVSGTSVGALNAALFAQGDLAKAEEAWLNMSPSDVLSIDLKHILILLAKRGFKPSPMAIATITAIAMHGVFSRKGLLRIIRDYLDVDKVKQRGMPYYACATQLPFFKAEYFSMQEYQQKNIEDILLASSAIPGVFPIQEVEGSDYWDGFIKDNTPIKPVVEEGCNIIIAVMLSRSDLLPVEQYPNCKIIPIYPQEDPGAALNFNNSADKMQKGYDDAMRVLVPVFDLVETNYQYSIEQLKYKKQQQVLEQKNEESKRVDLALEKSKLDLLEELNKW</sequence>
<feature type="domain" description="PNPLA" evidence="5">
    <location>
        <begin position="24"/>
        <end position="213"/>
    </location>
</feature>
<gene>
    <name evidence="6" type="ORF">EIZ48_14645</name>
</gene>
<dbReference type="PANTHER" id="PTHR14226:SF57">
    <property type="entry name" value="BLR7027 PROTEIN"/>
    <property type="match status" value="1"/>
</dbReference>
<feature type="short sequence motif" description="GXGXXG" evidence="4">
    <location>
        <begin position="28"/>
        <end position="33"/>
    </location>
</feature>
<keyword evidence="1 4" id="KW-0378">Hydrolase</keyword>
<organism evidence="6 7">
    <name type="scientific">Photobacterium alginatilyticum</name>
    <dbReference type="NCBI Taxonomy" id="1775171"/>
    <lineage>
        <taxon>Bacteria</taxon>
        <taxon>Pseudomonadati</taxon>
        <taxon>Pseudomonadota</taxon>
        <taxon>Gammaproteobacteria</taxon>
        <taxon>Vibrionales</taxon>
        <taxon>Vibrionaceae</taxon>
        <taxon>Photobacterium</taxon>
    </lineage>
</organism>
<dbReference type="SUPFAM" id="SSF52151">
    <property type="entry name" value="FabD/lysophospholipase-like"/>
    <property type="match status" value="1"/>
</dbReference>
<feature type="active site" description="Proton acceptor" evidence="4">
    <location>
        <position position="200"/>
    </location>
</feature>
<dbReference type="PROSITE" id="PS51635">
    <property type="entry name" value="PNPLA"/>
    <property type="match status" value="1"/>
</dbReference>
<dbReference type="InterPro" id="IPR002641">
    <property type="entry name" value="PNPLA_dom"/>
</dbReference>
<keyword evidence="3 4" id="KW-0443">Lipid metabolism</keyword>
<evidence type="ECO:0000313" key="6">
    <source>
        <dbReference type="EMBL" id="NBI53815.1"/>
    </source>
</evidence>
<evidence type="ECO:0000256" key="2">
    <source>
        <dbReference type="ARBA" id="ARBA00022963"/>
    </source>
</evidence>
<dbReference type="InterPro" id="IPR050301">
    <property type="entry name" value="NTE"/>
</dbReference>
<dbReference type="EMBL" id="RSEJ01000015">
    <property type="protein sequence ID" value="NBI53815.1"/>
    <property type="molecule type" value="Genomic_DNA"/>
</dbReference>
<protein>
    <submittedName>
        <fullName evidence="6">Patatin-like phospholipase family protein</fullName>
    </submittedName>
</protein>
<evidence type="ECO:0000256" key="3">
    <source>
        <dbReference type="ARBA" id="ARBA00023098"/>
    </source>
</evidence>
<name>A0ABW9YK89_9GAMM</name>
<proteinExistence type="predicted"/>
<dbReference type="Proteomes" id="UP000738517">
    <property type="component" value="Unassembled WGS sequence"/>
</dbReference>
<evidence type="ECO:0000256" key="4">
    <source>
        <dbReference type="PROSITE-ProRule" id="PRU01161"/>
    </source>
</evidence>
<dbReference type="CDD" id="cd07209">
    <property type="entry name" value="Pat_hypo_Ecoli_Z1214_like"/>
    <property type="match status" value="1"/>
</dbReference>